<reference evidence="2" key="1">
    <citation type="submission" date="2011-07" db="EMBL/GenBank/DDBJ databases">
        <authorList>
            <consortium name="Caenorhabditis brenneri Sequencing and Analysis Consortium"/>
            <person name="Wilson R.K."/>
        </authorList>
    </citation>
    <scope>NUCLEOTIDE SEQUENCE [LARGE SCALE GENOMIC DNA]</scope>
    <source>
        <strain evidence="2">PB2801</strain>
    </source>
</reference>
<gene>
    <name evidence="1" type="ORF">CAEBREN_09061</name>
</gene>
<sequence length="42" mass="4700">MCRLSAHRGYDSTISKPYSLKKSLTVVRTAAFSHFSKTSSLH</sequence>
<accession>G0MB40</accession>
<proteinExistence type="predicted"/>
<organism evidence="2">
    <name type="scientific">Caenorhabditis brenneri</name>
    <name type="common">Nematode worm</name>
    <dbReference type="NCBI Taxonomy" id="135651"/>
    <lineage>
        <taxon>Eukaryota</taxon>
        <taxon>Metazoa</taxon>
        <taxon>Ecdysozoa</taxon>
        <taxon>Nematoda</taxon>
        <taxon>Chromadorea</taxon>
        <taxon>Rhabditida</taxon>
        <taxon>Rhabditina</taxon>
        <taxon>Rhabditomorpha</taxon>
        <taxon>Rhabditoidea</taxon>
        <taxon>Rhabditidae</taxon>
        <taxon>Peloderinae</taxon>
        <taxon>Caenorhabditis</taxon>
    </lineage>
</organism>
<evidence type="ECO:0000313" key="2">
    <source>
        <dbReference type="Proteomes" id="UP000008068"/>
    </source>
</evidence>
<dbReference type="EMBL" id="GL379788">
    <property type="protein sequence ID" value="EGT40536.1"/>
    <property type="molecule type" value="Genomic_DNA"/>
</dbReference>
<dbReference type="InParanoid" id="G0MB40"/>
<dbReference type="Proteomes" id="UP000008068">
    <property type="component" value="Unassembled WGS sequence"/>
</dbReference>
<dbReference type="AlphaFoldDB" id="G0MB40"/>
<keyword evidence="2" id="KW-1185">Reference proteome</keyword>
<protein>
    <submittedName>
        <fullName evidence="1">Uncharacterized protein</fullName>
    </submittedName>
</protein>
<evidence type="ECO:0000313" key="1">
    <source>
        <dbReference type="EMBL" id="EGT40536.1"/>
    </source>
</evidence>
<dbReference type="HOGENOM" id="CLU_3260994_0_0_1"/>
<name>G0MB40_CAEBE</name>